<reference evidence="4" key="1">
    <citation type="submission" date="2017-06" db="EMBL/GenBank/DDBJ databases">
        <title>Intra-specific comparison of mitochondrial genome in Tremella fuciformis suggests a gene evolution hypothesis that the N-terminal was replaced by exogenetic one.</title>
        <authorList>
            <person name="Deng Y."/>
            <person name="Ming R."/>
            <person name="Xie B."/>
        </authorList>
    </citation>
    <scope>NUCLEOTIDE SEQUENCE</scope>
    <source>
        <strain evidence="3">TF11</strain>
        <strain evidence="4">TF15</strain>
    </source>
</reference>
<dbReference type="PANTHER" id="PTHR34047">
    <property type="entry name" value="NUCLEAR INTRON MATURASE 1, MITOCHONDRIAL-RELATED"/>
    <property type="match status" value="1"/>
</dbReference>
<sequence>MTTKLFYNINPQDLLQGNWIMHQFDRAFLSVNPHRWAYVEVVNCGSQKFLRCTIKYSPLVINHVKNRDMSNYSVGNGMNYNNTNILTRYYVAYGFLCVALSRFLFFLTEDDFDVGIVSMASVVGTMSRTRSVRPNTTSTDAYDWSKLDWNRINQVVSKLQRRITKAAMSNDMKQVMKLQRIIVGTFEARALAVKQVTSTSGGNTPGIDKQVWRDDSAKMDAVLKLMDLSDYEPKPVRRIYIPKSNGKLRPLGIPTLFDRAVQALYLLALDPVAEAKADKMSYGFRKGRSTHQAVQMAMNCLRPETKFNGGATWVLDADIKGFFDNISHEWIMNNIPMDKRILGKFLKAGFLEPGADTVSATDTGVPQGGVISPTIANMVLDGLEGCVYNAARRVKYNAGVTVVRYADDFVVFARSEAMLIAVRKAINLFLKDRGLQLSDEKTKVINLGQLGTRMKFLGFELELVARKEKPGVMPMLRPSESSVEAVKMKLKLLFDRENSALNSFDLVNRMNPIIRGWANYFRIANASILFRKLDHYLWWQQFEWACSKFPRTRKDRMVQKCFSNNRIVGVGRGISKPLIGVLFTDTKIQYFRGDLWPKNPYLGDVKPTTTPKVSKPGVNPQAKTAGRSLRETK</sequence>
<dbReference type="Pfam" id="PF00078">
    <property type="entry name" value="RVT_1"/>
    <property type="match status" value="1"/>
</dbReference>
<name>A0A2H4QBX0_9TREE</name>
<dbReference type="InterPro" id="IPR043502">
    <property type="entry name" value="DNA/RNA_pol_sf"/>
</dbReference>
<evidence type="ECO:0000256" key="1">
    <source>
        <dbReference type="SAM" id="MobiDB-lite"/>
    </source>
</evidence>
<dbReference type="InterPro" id="IPR051083">
    <property type="entry name" value="GrpII_Intron_Splice-Mob/Def"/>
</dbReference>
<geneLocation type="mitochondrion" evidence="4"/>
<proteinExistence type="predicted"/>
<dbReference type="InterPro" id="IPR000477">
    <property type="entry name" value="RT_dom"/>
</dbReference>
<dbReference type="EMBL" id="MF422656">
    <property type="protein sequence ID" value="ATX62116.1"/>
    <property type="molecule type" value="Genomic_DNA"/>
</dbReference>
<evidence type="ECO:0000313" key="4">
    <source>
        <dbReference type="EMBL" id="ATX62116.1"/>
    </source>
</evidence>
<feature type="region of interest" description="Disordered" evidence="1">
    <location>
        <begin position="607"/>
        <end position="633"/>
    </location>
</feature>
<evidence type="ECO:0000313" key="3">
    <source>
        <dbReference type="EMBL" id="ATX62071.1"/>
    </source>
</evidence>
<dbReference type="EMBL" id="MF422654">
    <property type="protein sequence ID" value="ATX62071.1"/>
    <property type="molecule type" value="Genomic_DNA"/>
</dbReference>
<dbReference type="Pfam" id="PF08388">
    <property type="entry name" value="GIIM"/>
    <property type="match status" value="1"/>
</dbReference>
<dbReference type="InterPro" id="IPR013597">
    <property type="entry name" value="Mat_intron_G2"/>
</dbReference>
<dbReference type="NCBIfam" id="TIGR04416">
    <property type="entry name" value="group_II_RT_mat"/>
    <property type="match status" value="1"/>
</dbReference>
<feature type="domain" description="Reverse transcriptase" evidence="2">
    <location>
        <begin position="222"/>
        <end position="461"/>
    </location>
</feature>
<dbReference type="Pfam" id="PF13655">
    <property type="entry name" value="RVT_N"/>
    <property type="match status" value="1"/>
</dbReference>
<accession>A0A2H4QBX0</accession>
<dbReference type="SUPFAM" id="SSF56672">
    <property type="entry name" value="DNA/RNA polymerases"/>
    <property type="match status" value="1"/>
</dbReference>
<evidence type="ECO:0000259" key="2">
    <source>
        <dbReference type="PROSITE" id="PS50878"/>
    </source>
</evidence>
<dbReference type="PANTHER" id="PTHR34047:SF8">
    <property type="entry name" value="PROTEIN YKFC"/>
    <property type="match status" value="1"/>
</dbReference>
<protein>
    <recommendedName>
        <fullName evidence="2">Reverse transcriptase domain-containing protein</fullName>
    </recommendedName>
</protein>
<dbReference type="AlphaFoldDB" id="A0A2H4QBX0"/>
<dbReference type="InterPro" id="IPR043128">
    <property type="entry name" value="Rev_trsase/Diguanyl_cyclase"/>
</dbReference>
<dbReference type="InterPro" id="IPR030931">
    <property type="entry name" value="Group_II_RT_mat"/>
</dbReference>
<keyword evidence="4" id="KW-0496">Mitochondrion</keyword>
<dbReference type="PROSITE" id="PS50878">
    <property type="entry name" value="RT_POL"/>
    <property type="match status" value="1"/>
</dbReference>
<dbReference type="Gene3D" id="3.30.70.270">
    <property type="match status" value="1"/>
</dbReference>
<gene>
    <name evidence="4" type="primary">orf633</name>
</gene>
<dbReference type="CDD" id="cd01651">
    <property type="entry name" value="RT_G2_intron"/>
    <property type="match status" value="1"/>
</dbReference>
<organism evidence="4">
    <name type="scientific">Tremella fuciformis</name>
    <dbReference type="NCBI Taxonomy" id="64657"/>
    <lineage>
        <taxon>Eukaryota</taxon>
        <taxon>Fungi</taxon>
        <taxon>Dikarya</taxon>
        <taxon>Basidiomycota</taxon>
        <taxon>Agaricomycotina</taxon>
        <taxon>Tremellomycetes</taxon>
        <taxon>Tremellales</taxon>
        <taxon>Tremellaceae</taxon>
        <taxon>Tremella</taxon>
    </lineage>
</organism>
<dbReference type="InterPro" id="IPR025960">
    <property type="entry name" value="RVT_N"/>
</dbReference>